<reference evidence="3" key="1">
    <citation type="journal article" date="2019" name="Int. J. Syst. Evol. Microbiol.">
        <title>The Global Catalogue of Microorganisms (GCM) 10K type strain sequencing project: providing services to taxonomists for standard genome sequencing and annotation.</title>
        <authorList>
            <consortium name="The Broad Institute Genomics Platform"/>
            <consortium name="The Broad Institute Genome Sequencing Center for Infectious Disease"/>
            <person name="Wu L."/>
            <person name="Ma J."/>
        </authorList>
    </citation>
    <scope>NUCLEOTIDE SEQUENCE [LARGE SCALE GENOMIC DNA]</scope>
    <source>
        <strain evidence="3">JCM 17926</strain>
    </source>
</reference>
<accession>A0ABP8L883</accession>
<dbReference type="Proteomes" id="UP001500552">
    <property type="component" value="Unassembled WGS sequence"/>
</dbReference>
<keyword evidence="3" id="KW-1185">Reference proteome</keyword>
<dbReference type="EMBL" id="BAABHC010000002">
    <property type="protein sequence ID" value="GAA4424088.1"/>
    <property type="molecule type" value="Genomic_DNA"/>
</dbReference>
<dbReference type="InterPro" id="IPR038158">
    <property type="entry name" value="H-NOX_domain_sf"/>
</dbReference>
<comment type="caution">
    <text evidence="2">The sequence shown here is derived from an EMBL/GenBank/DDBJ whole genome shotgun (WGS) entry which is preliminary data.</text>
</comment>
<evidence type="ECO:0000313" key="2">
    <source>
        <dbReference type="EMBL" id="GAA4424088.1"/>
    </source>
</evidence>
<sequence>MHGSIFVFLKRYIESTYDYSTWVKLMESTGIDRISYQMQEMYPTRELTQIIGAVSSLSGNQAHEVQEQFGAFLVPDLLMIYKKYVLPEWTTYDLLLHAESNMHGAVRSQDTRTTPPILSVNKVSSRLLVIDYHSRRRMASVGIGIVKGIAAYFNESDKVTVSSITSPDAERVQLRVEFGE</sequence>
<dbReference type="InterPro" id="IPR024096">
    <property type="entry name" value="NO_sig/Golgi_transp_ligand-bd"/>
</dbReference>
<name>A0ABP8L883_9BACT</name>
<dbReference type="PANTHER" id="PTHR45655">
    <property type="entry name" value="GUANYLATE CYCLASE SOLUBLE SUBUNIT BETA-2"/>
    <property type="match status" value="1"/>
</dbReference>
<dbReference type="Pfam" id="PF07700">
    <property type="entry name" value="HNOB"/>
    <property type="match status" value="1"/>
</dbReference>
<dbReference type="Gene3D" id="3.90.1520.10">
    <property type="entry name" value="H-NOX domain"/>
    <property type="match status" value="1"/>
</dbReference>
<dbReference type="PANTHER" id="PTHR45655:SF13">
    <property type="entry name" value="SOLUBLE GUANYLATE CYCLASE GCY-32-RELATED"/>
    <property type="match status" value="1"/>
</dbReference>
<dbReference type="InterPro" id="IPR011644">
    <property type="entry name" value="Heme_NO-bd"/>
</dbReference>
<dbReference type="SUPFAM" id="SSF111126">
    <property type="entry name" value="Ligand-binding domain in the NO signalling and Golgi transport"/>
    <property type="match status" value="1"/>
</dbReference>
<evidence type="ECO:0000313" key="3">
    <source>
        <dbReference type="Proteomes" id="UP001500552"/>
    </source>
</evidence>
<protein>
    <recommendedName>
        <fullName evidence="1">Heme NO-binding domain-containing protein</fullName>
    </recommendedName>
</protein>
<evidence type="ECO:0000259" key="1">
    <source>
        <dbReference type="Pfam" id="PF07700"/>
    </source>
</evidence>
<proteinExistence type="predicted"/>
<organism evidence="2 3">
    <name type="scientific">Pontibacter saemangeumensis</name>
    <dbReference type="NCBI Taxonomy" id="1084525"/>
    <lineage>
        <taxon>Bacteria</taxon>
        <taxon>Pseudomonadati</taxon>
        <taxon>Bacteroidota</taxon>
        <taxon>Cytophagia</taxon>
        <taxon>Cytophagales</taxon>
        <taxon>Hymenobacteraceae</taxon>
        <taxon>Pontibacter</taxon>
    </lineage>
</organism>
<feature type="domain" description="Heme NO-binding" evidence="1">
    <location>
        <begin position="3"/>
        <end position="159"/>
    </location>
</feature>
<gene>
    <name evidence="2" type="ORF">GCM10023188_03500</name>
</gene>